<feature type="compositionally biased region" description="Low complexity" evidence="13">
    <location>
        <begin position="774"/>
        <end position="783"/>
    </location>
</feature>
<protein>
    <recommendedName>
        <fullName evidence="15">EF-hand domain-containing protein</fullName>
    </recommendedName>
</protein>
<dbReference type="InterPro" id="IPR005821">
    <property type="entry name" value="Ion_trans_dom"/>
</dbReference>
<feature type="domain" description="EF-hand" evidence="15">
    <location>
        <begin position="1173"/>
        <end position="1208"/>
    </location>
</feature>
<reference evidence="16" key="1">
    <citation type="submission" date="2023-10" db="EMBL/GenBank/DDBJ databases">
        <authorList>
            <person name="Chen Y."/>
            <person name="Shah S."/>
            <person name="Dougan E. K."/>
            <person name="Thang M."/>
            <person name="Chan C."/>
        </authorList>
    </citation>
    <scope>NUCLEOTIDE SEQUENCE [LARGE SCALE GENOMIC DNA]</scope>
</reference>
<evidence type="ECO:0000256" key="7">
    <source>
        <dbReference type="ARBA" id="ARBA00022882"/>
    </source>
</evidence>
<comment type="caution">
    <text evidence="16">The sequence shown here is derived from an EMBL/GenBank/DDBJ whole genome shotgun (WGS) entry which is preliminary data.</text>
</comment>
<feature type="transmembrane region" description="Helical" evidence="14">
    <location>
        <begin position="1001"/>
        <end position="1020"/>
    </location>
</feature>
<keyword evidence="4 14" id="KW-0812">Transmembrane</keyword>
<dbReference type="InterPro" id="IPR003280">
    <property type="entry name" value="2pore_dom_K_chnl"/>
</dbReference>
<feature type="compositionally biased region" description="Pro residues" evidence="13">
    <location>
        <begin position="633"/>
        <end position="647"/>
    </location>
</feature>
<dbReference type="PRINTS" id="PR00169">
    <property type="entry name" value="KCHANNEL"/>
</dbReference>
<dbReference type="InterPro" id="IPR027359">
    <property type="entry name" value="Volt_channel_dom_sf"/>
</dbReference>
<feature type="compositionally biased region" description="Low complexity" evidence="13">
    <location>
        <begin position="808"/>
        <end position="821"/>
    </location>
</feature>
<dbReference type="EMBL" id="CAUYUJ010010557">
    <property type="protein sequence ID" value="CAK0829662.1"/>
    <property type="molecule type" value="Genomic_DNA"/>
</dbReference>
<feature type="transmembrane region" description="Helical" evidence="14">
    <location>
        <begin position="1032"/>
        <end position="1050"/>
    </location>
</feature>
<keyword evidence="12" id="KW-0407">Ion channel</keyword>
<keyword evidence="6" id="KW-0106">Calcium</keyword>
<comment type="subcellular location">
    <subcellularLocation>
        <location evidence="1">Membrane</location>
        <topology evidence="1">Multi-pass membrane protein</topology>
    </subcellularLocation>
</comment>
<evidence type="ECO:0000256" key="5">
    <source>
        <dbReference type="ARBA" id="ARBA00022826"/>
    </source>
</evidence>
<evidence type="ECO:0000256" key="14">
    <source>
        <dbReference type="SAM" id="Phobius"/>
    </source>
</evidence>
<dbReference type="InterPro" id="IPR011992">
    <property type="entry name" value="EF-hand-dom_pair"/>
</dbReference>
<evidence type="ECO:0000256" key="11">
    <source>
        <dbReference type="ARBA" id="ARBA00023136"/>
    </source>
</evidence>
<feature type="transmembrane region" description="Helical" evidence="14">
    <location>
        <begin position="1121"/>
        <end position="1145"/>
    </location>
</feature>
<dbReference type="PANTHER" id="PTHR11537:SF254">
    <property type="entry name" value="POTASSIUM VOLTAGE-GATED CHANNEL PROTEIN SHAB"/>
    <property type="match status" value="1"/>
</dbReference>
<keyword evidence="5" id="KW-0631">Potassium channel</keyword>
<keyword evidence="11 14" id="KW-0472">Membrane</keyword>
<keyword evidence="10" id="KW-0406">Ion transport</keyword>
<evidence type="ECO:0000256" key="10">
    <source>
        <dbReference type="ARBA" id="ARBA00023065"/>
    </source>
</evidence>
<feature type="transmembrane region" description="Helical" evidence="14">
    <location>
        <begin position="220"/>
        <end position="241"/>
    </location>
</feature>
<dbReference type="Gene3D" id="1.10.238.10">
    <property type="entry name" value="EF-hand"/>
    <property type="match status" value="2"/>
</dbReference>
<feature type="transmembrane region" description="Helical" evidence="14">
    <location>
        <begin position="287"/>
        <end position="308"/>
    </location>
</feature>
<feature type="region of interest" description="Disordered" evidence="13">
    <location>
        <begin position="595"/>
        <end position="651"/>
    </location>
</feature>
<dbReference type="SUPFAM" id="SSF47473">
    <property type="entry name" value="EF-hand"/>
    <property type="match status" value="1"/>
</dbReference>
<evidence type="ECO:0000256" key="8">
    <source>
        <dbReference type="ARBA" id="ARBA00022958"/>
    </source>
</evidence>
<evidence type="ECO:0000259" key="15">
    <source>
        <dbReference type="PROSITE" id="PS50222"/>
    </source>
</evidence>
<accession>A0ABN9SEA3</accession>
<dbReference type="InterPro" id="IPR018247">
    <property type="entry name" value="EF_Hand_1_Ca_BS"/>
</dbReference>
<evidence type="ECO:0000313" key="17">
    <source>
        <dbReference type="Proteomes" id="UP001189429"/>
    </source>
</evidence>
<dbReference type="Gene3D" id="1.10.287.70">
    <property type="match status" value="2"/>
</dbReference>
<feature type="transmembrane region" description="Helical" evidence="14">
    <location>
        <begin position="248"/>
        <end position="267"/>
    </location>
</feature>
<feature type="transmembrane region" description="Helical" evidence="14">
    <location>
        <begin position="932"/>
        <end position="953"/>
    </location>
</feature>
<name>A0ABN9SEA3_9DINO</name>
<keyword evidence="2" id="KW-0813">Transport</keyword>
<sequence length="1289" mass="140722">MGTVDLGLAEAGTASINIIDFEGDEERPDFPPPPAAASPPPPLPCGGFVRAAGTKCTVGPAGSGSVGAGAFLRGVSGDVDPGLEFGGELSRRLERMDGKLDWLVARVRVLSIADVRPSSNADGSPLSSFPCADFDRRLLALVPTTSRPTFLDGWSRRTPTVPTMFKNQFLARRMYEKSDSKDVSHVQKRIESLPKAMRKTRYKVVDYVFTVLDDPQSSRVAWWTAFCLQALVLLSVLGTLMQTVEDPFLYGSSAAVFETAFDVVFLTEVCIRWACAPNRVNFVFMPQTWIDIVAASAIAVRAAVGFVLRPSQDDWVAIFLLCFVPIIRLLKILRHFETFNVLIQAVKITMEALPMLLYAVALITMTFATLIYLVEPELFESPFRAVWFCLVTVTTVGYGDYSPETTAGITIVMILIILGVILMAVPIGIIGNTFNMVWNSRDYSLLLSKTRAKLHQWGYTAHDIPTLFKIVDYDENGVLELDEFCELVKAMKIGLSEDRVIALFEHMDKDDSGALDAAEFALEVFPETFVEAFGHADQADASKKDNWMSSLAASINGGKSGAPGSAARAAAAPWRRRAARGQALLLPSRRCLHPGRGRGARQMSIIDLQGDRGGKTSVSITDIDGDEEKLESPPAPPVASRPLPPAARPRGRPILSAFSEIADLTSTSALGEELSGRLDKIDDKLDWIISRAKITADLRRDRHDDPPALPGSHLQPSAKSPGDHRASARSAASADAEHGAGTLRRSADEGGLRSIEPPAVVHATPPAGHGRGSGSRPPRLSRSQDSLDQVSGQLSHPASRMPPRASRAGSSGTSLGVSLGAGPRGSNRAFSEGGTLIPNLSKRPGAAASPWAIPGRSGSLTRKLRGHGSQQSVPTMFKNQFLARRMYEKSASKDLAHVQQRIQSLPKAMRSNRYQAVDYIYTILDDPQSSKVAWWTALCLQALVLLSVLFTLMQTVEDPLLQGWPAAIVETVIDLVFLTEVCTRWCCAPNKVNFFFITHSWIDIAAASAVAVRAAAGFVLPQIQSQDDSIAIFLLCFVPILRLLKIIRHFETFNVLLQAVKMTMEALPMLLYAVALITMTFATLIYLVEPDLFESPFRAVWFCLVTVTTVGYGDYSPVTTAGITIVMILIIIGVMLMAVPVGIIGMQFNEVWNARDYSLLLSKTRARLHQWGYTAHDIPMLFKIVDYDDNGVLELDEFCELVKEMKIGLSEDRIVALFEHMDRDGSGALDAAEFALEVFPDTFVEAFGHAEKADFEKRASLHWMTSLAATINNGASKTSPFRRSKTAGT</sequence>
<evidence type="ECO:0000313" key="16">
    <source>
        <dbReference type="EMBL" id="CAK0829662.1"/>
    </source>
</evidence>
<dbReference type="InterPro" id="IPR028325">
    <property type="entry name" value="VG_K_chnl"/>
</dbReference>
<keyword evidence="7" id="KW-0851">Voltage-gated channel</keyword>
<keyword evidence="17" id="KW-1185">Reference proteome</keyword>
<proteinExistence type="predicted"/>
<dbReference type="PRINTS" id="PR01333">
    <property type="entry name" value="2POREKCHANEL"/>
</dbReference>
<keyword evidence="3" id="KW-0633">Potassium transport</keyword>
<feature type="compositionally biased region" description="Pro residues" evidence="13">
    <location>
        <begin position="30"/>
        <end position="42"/>
    </location>
</feature>
<dbReference type="PANTHER" id="PTHR11537">
    <property type="entry name" value="VOLTAGE-GATED POTASSIUM CHANNEL"/>
    <property type="match status" value="1"/>
</dbReference>
<feature type="region of interest" description="Disordered" evidence="13">
    <location>
        <begin position="699"/>
        <end position="830"/>
    </location>
</feature>
<feature type="transmembrane region" description="Helical" evidence="14">
    <location>
        <begin position="407"/>
        <end position="431"/>
    </location>
</feature>
<organism evidence="16 17">
    <name type="scientific">Prorocentrum cordatum</name>
    <dbReference type="NCBI Taxonomy" id="2364126"/>
    <lineage>
        <taxon>Eukaryota</taxon>
        <taxon>Sar</taxon>
        <taxon>Alveolata</taxon>
        <taxon>Dinophyceae</taxon>
        <taxon>Prorocentrales</taxon>
        <taxon>Prorocentraceae</taxon>
        <taxon>Prorocentrum</taxon>
    </lineage>
</organism>
<evidence type="ECO:0000256" key="9">
    <source>
        <dbReference type="ARBA" id="ARBA00022989"/>
    </source>
</evidence>
<feature type="domain" description="EF-hand" evidence="15">
    <location>
        <begin position="495"/>
        <end position="530"/>
    </location>
</feature>
<dbReference type="InterPro" id="IPR002048">
    <property type="entry name" value="EF_hand_dom"/>
</dbReference>
<feature type="transmembrane region" description="Helical" evidence="14">
    <location>
        <begin position="315"/>
        <end position="333"/>
    </location>
</feature>
<evidence type="ECO:0000256" key="6">
    <source>
        <dbReference type="ARBA" id="ARBA00022837"/>
    </source>
</evidence>
<evidence type="ECO:0000256" key="4">
    <source>
        <dbReference type="ARBA" id="ARBA00022692"/>
    </source>
</evidence>
<feature type="domain" description="EF-hand" evidence="15">
    <location>
        <begin position="1209"/>
        <end position="1244"/>
    </location>
</feature>
<feature type="region of interest" description="Disordered" evidence="13">
    <location>
        <begin position="23"/>
        <end position="42"/>
    </location>
</feature>
<evidence type="ECO:0000256" key="2">
    <source>
        <dbReference type="ARBA" id="ARBA00022448"/>
    </source>
</evidence>
<dbReference type="SUPFAM" id="SSF81324">
    <property type="entry name" value="Voltage-gated potassium channels"/>
    <property type="match status" value="2"/>
</dbReference>
<dbReference type="PROSITE" id="PS50222">
    <property type="entry name" value="EF_HAND_2"/>
    <property type="match status" value="4"/>
</dbReference>
<keyword evidence="8" id="KW-0630">Potassium</keyword>
<feature type="transmembrane region" description="Helical" evidence="14">
    <location>
        <begin position="1070"/>
        <end position="1087"/>
    </location>
</feature>
<keyword evidence="9 14" id="KW-1133">Transmembrane helix</keyword>
<dbReference type="SMART" id="SM00054">
    <property type="entry name" value="EFh"/>
    <property type="match status" value="4"/>
</dbReference>
<dbReference type="Gene3D" id="1.20.120.350">
    <property type="entry name" value="Voltage-gated potassium channels. Chain C"/>
    <property type="match status" value="2"/>
</dbReference>
<evidence type="ECO:0000256" key="1">
    <source>
        <dbReference type="ARBA" id="ARBA00004141"/>
    </source>
</evidence>
<feature type="transmembrane region" description="Helical" evidence="14">
    <location>
        <begin position="353"/>
        <end position="373"/>
    </location>
</feature>
<dbReference type="Pfam" id="PF13833">
    <property type="entry name" value="EF-hand_8"/>
    <property type="match status" value="3"/>
</dbReference>
<dbReference type="Pfam" id="PF00520">
    <property type="entry name" value="Ion_trans"/>
    <property type="match status" value="2"/>
</dbReference>
<evidence type="ECO:0000256" key="3">
    <source>
        <dbReference type="ARBA" id="ARBA00022538"/>
    </source>
</evidence>
<evidence type="ECO:0000256" key="13">
    <source>
        <dbReference type="SAM" id="MobiDB-lite"/>
    </source>
</evidence>
<dbReference type="CDD" id="cd00051">
    <property type="entry name" value="EFh"/>
    <property type="match status" value="2"/>
</dbReference>
<feature type="domain" description="EF-hand" evidence="15">
    <location>
        <begin position="459"/>
        <end position="494"/>
    </location>
</feature>
<dbReference type="PROSITE" id="PS00018">
    <property type="entry name" value="EF_HAND_1"/>
    <property type="match status" value="4"/>
</dbReference>
<gene>
    <name evidence="16" type="ORF">PCOR1329_LOCUS28549</name>
</gene>
<dbReference type="Proteomes" id="UP001189429">
    <property type="component" value="Unassembled WGS sequence"/>
</dbReference>
<feature type="compositionally biased region" description="Polar residues" evidence="13">
    <location>
        <begin position="784"/>
        <end position="796"/>
    </location>
</feature>
<evidence type="ECO:0000256" key="12">
    <source>
        <dbReference type="ARBA" id="ARBA00023303"/>
    </source>
</evidence>